<keyword evidence="3" id="KW-1185">Reference proteome</keyword>
<comment type="caution">
    <text evidence="2">The sequence shown here is derived from an EMBL/GenBank/DDBJ whole genome shotgun (WGS) entry which is preliminary data.</text>
</comment>
<reference evidence="2 3" key="1">
    <citation type="submission" date="2024-01" db="EMBL/GenBank/DDBJ databases">
        <title>The genomes of 5 underutilized Papilionoideae crops provide insights into root nodulation and disease resistanc.</title>
        <authorList>
            <person name="Yuan L."/>
        </authorList>
    </citation>
    <scope>NUCLEOTIDE SEQUENCE [LARGE SCALE GENOMIC DNA]</scope>
    <source>
        <strain evidence="2">ZHUSHIDOU_FW_LH</strain>
        <tissue evidence="2">Leaf</tissue>
    </source>
</reference>
<name>A0AAN9IEP4_CROPI</name>
<evidence type="ECO:0008006" key="4">
    <source>
        <dbReference type="Google" id="ProtNLM"/>
    </source>
</evidence>
<evidence type="ECO:0000313" key="2">
    <source>
        <dbReference type="EMBL" id="KAK7274405.1"/>
    </source>
</evidence>
<accession>A0AAN9IEP4</accession>
<proteinExistence type="predicted"/>
<evidence type="ECO:0000313" key="3">
    <source>
        <dbReference type="Proteomes" id="UP001372338"/>
    </source>
</evidence>
<evidence type="ECO:0000256" key="1">
    <source>
        <dbReference type="SAM" id="Phobius"/>
    </source>
</evidence>
<keyword evidence="1" id="KW-1133">Transmembrane helix</keyword>
<dbReference type="EMBL" id="JAYWIO010000003">
    <property type="protein sequence ID" value="KAK7274405.1"/>
    <property type="molecule type" value="Genomic_DNA"/>
</dbReference>
<keyword evidence="1" id="KW-0812">Transmembrane</keyword>
<keyword evidence="1" id="KW-0472">Membrane</keyword>
<dbReference type="AlphaFoldDB" id="A0AAN9IEP4"/>
<sequence length="71" mass="8493">MEFGPDAISSWVSLVLLFWYIYIFFGTSSVVLLVEENGRREDRKKNLDWEKVVRRIVDLEYCLVQEKHGRI</sequence>
<feature type="transmembrane region" description="Helical" evidence="1">
    <location>
        <begin position="12"/>
        <end position="34"/>
    </location>
</feature>
<organism evidence="2 3">
    <name type="scientific">Crotalaria pallida</name>
    <name type="common">Smooth rattlebox</name>
    <name type="synonym">Crotalaria striata</name>
    <dbReference type="NCBI Taxonomy" id="3830"/>
    <lineage>
        <taxon>Eukaryota</taxon>
        <taxon>Viridiplantae</taxon>
        <taxon>Streptophyta</taxon>
        <taxon>Embryophyta</taxon>
        <taxon>Tracheophyta</taxon>
        <taxon>Spermatophyta</taxon>
        <taxon>Magnoliopsida</taxon>
        <taxon>eudicotyledons</taxon>
        <taxon>Gunneridae</taxon>
        <taxon>Pentapetalae</taxon>
        <taxon>rosids</taxon>
        <taxon>fabids</taxon>
        <taxon>Fabales</taxon>
        <taxon>Fabaceae</taxon>
        <taxon>Papilionoideae</taxon>
        <taxon>50 kb inversion clade</taxon>
        <taxon>genistoids sensu lato</taxon>
        <taxon>core genistoids</taxon>
        <taxon>Crotalarieae</taxon>
        <taxon>Crotalaria</taxon>
    </lineage>
</organism>
<gene>
    <name evidence="2" type="ORF">RIF29_15491</name>
</gene>
<dbReference type="Proteomes" id="UP001372338">
    <property type="component" value="Unassembled WGS sequence"/>
</dbReference>
<protein>
    <recommendedName>
        <fullName evidence="4">Transmembrane protein</fullName>
    </recommendedName>
</protein>